<accession>A0A914EAU3</accession>
<dbReference type="PROSITE" id="PS51716">
    <property type="entry name" value="G_IRG"/>
    <property type="match status" value="1"/>
</dbReference>
<dbReference type="SUPFAM" id="SSF52540">
    <property type="entry name" value="P-loop containing nucleoside triphosphate hydrolases"/>
    <property type="match status" value="1"/>
</dbReference>
<dbReference type="InterPro" id="IPR007743">
    <property type="entry name" value="Immunity-related_GTPase-like"/>
</dbReference>
<keyword evidence="3" id="KW-1185">Reference proteome</keyword>
<proteinExistence type="inferred from homology"/>
<dbReference type="PANTHER" id="PTHR14143:SF1">
    <property type="entry name" value="IRG-TYPE G DOMAIN-CONTAINING PROTEIN"/>
    <property type="match status" value="1"/>
</dbReference>
<dbReference type="GO" id="GO:0005525">
    <property type="term" value="F:GTP binding"/>
    <property type="evidence" value="ECO:0007669"/>
    <property type="project" value="InterPro"/>
</dbReference>
<evidence type="ECO:0000313" key="4">
    <source>
        <dbReference type="WBParaSite" id="ACRNAN_scaffold6514.g7789.t1"/>
    </source>
</evidence>
<sequence length="191" mass="21834">MINAIRGLNNRDQDAAEVGIIESTQQITCYTFSKDLPFVKLYDIPGRGIFTHKTDIYYAEKGLCAFDVLLIFIQNTLCAEDVKLAREAKKYGQTVCFIRSQCDIDVMNMVQYDEIAEVNQEEVSKYLAKIQDFFKKEISAKALDVSDIPIFFVSAPVMYKLFTVKPLPYVFQEAELLSYIQKTSIESRSVC</sequence>
<dbReference type="InterPro" id="IPR030385">
    <property type="entry name" value="G_IRG_dom"/>
</dbReference>
<feature type="domain" description="IRG-type G" evidence="2">
    <location>
        <begin position="1"/>
        <end position="173"/>
    </location>
</feature>
<dbReference type="WBParaSite" id="ACRNAN_scaffold6514.g7789.t1">
    <property type="protein sequence ID" value="ACRNAN_scaffold6514.g7789.t1"/>
    <property type="gene ID" value="ACRNAN_scaffold6514.g7789"/>
</dbReference>
<organism evidence="3 4">
    <name type="scientific">Acrobeloides nanus</name>
    <dbReference type="NCBI Taxonomy" id="290746"/>
    <lineage>
        <taxon>Eukaryota</taxon>
        <taxon>Metazoa</taxon>
        <taxon>Ecdysozoa</taxon>
        <taxon>Nematoda</taxon>
        <taxon>Chromadorea</taxon>
        <taxon>Rhabditida</taxon>
        <taxon>Tylenchina</taxon>
        <taxon>Cephalobomorpha</taxon>
        <taxon>Cephaloboidea</taxon>
        <taxon>Cephalobidae</taxon>
        <taxon>Acrobeloides</taxon>
    </lineage>
</organism>
<dbReference type="Gene3D" id="3.40.50.300">
    <property type="entry name" value="P-loop containing nucleotide triphosphate hydrolases"/>
    <property type="match status" value="1"/>
</dbReference>
<protein>
    <submittedName>
        <fullName evidence="4">IRG-type G domain-containing protein</fullName>
    </submittedName>
</protein>
<dbReference type="Pfam" id="PF05049">
    <property type="entry name" value="IIGP"/>
    <property type="match status" value="1"/>
</dbReference>
<dbReference type="PANTHER" id="PTHR14143">
    <property type="entry name" value="INTERFERON-INDUCIBLE GTPASE FAMILY MEMBER"/>
    <property type="match status" value="1"/>
</dbReference>
<evidence type="ECO:0000259" key="2">
    <source>
        <dbReference type="PROSITE" id="PS51716"/>
    </source>
</evidence>
<reference evidence="4" key="1">
    <citation type="submission" date="2022-11" db="UniProtKB">
        <authorList>
            <consortium name="WormBaseParasite"/>
        </authorList>
    </citation>
    <scope>IDENTIFICATION</scope>
</reference>
<evidence type="ECO:0000313" key="3">
    <source>
        <dbReference type="Proteomes" id="UP000887540"/>
    </source>
</evidence>
<comment type="similarity">
    <text evidence="1">Belongs to the TRAFAC class dynamin-like GTPase superfamily. IRG family.</text>
</comment>
<name>A0A914EAU3_9BILA</name>
<evidence type="ECO:0000256" key="1">
    <source>
        <dbReference type="ARBA" id="ARBA00005429"/>
    </source>
</evidence>
<dbReference type="AlphaFoldDB" id="A0A914EAU3"/>
<dbReference type="GO" id="GO:0016020">
    <property type="term" value="C:membrane"/>
    <property type="evidence" value="ECO:0007669"/>
    <property type="project" value="InterPro"/>
</dbReference>
<dbReference type="InterPro" id="IPR027417">
    <property type="entry name" value="P-loop_NTPase"/>
</dbReference>
<dbReference type="Proteomes" id="UP000887540">
    <property type="component" value="Unplaced"/>
</dbReference>